<organism evidence="1 2">
    <name type="scientific">Eretmocerus hayati</name>
    <dbReference type="NCBI Taxonomy" id="131215"/>
    <lineage>
        <taxon>Eukaryota</taxon>
        <taxon>Metazoa</taxon>
        <taxon>Ecdysozoa</taxon>
        <taxon>Arthropoda</taxon>
        <taxon>Hexapoda</taxon>
        <taxon>Insecta</taxon>
        <taxon>Pterygota</taxon>
        <taxon>Neoptera</taxon>
        <taxon>Endopterygota</taxon>
        <taxon>Hymenoptera</taxon>
        <taxon>Apocrita</taxon>
        <taxon>Proctotrupomorpha</taxon>
        <taxon>Chalcidoidea</taxon>
        <taxon>Aphelinidae</taxon>
        <taxon>Aphelininae</taxon>
        <taxon>Eretmocerus</taxon>
    </lineage>
</organism>
<name>A0ACC2NEH7_9HYME</name>
<dbReference type="EMBL" id="CM056743">
    <property type="protein sequence ID" value="KAJ8669183.1"/>
    <property type="molecule type" value="Genomic_DNA"/>
</dbReference>
<keyword evidence="2" id="KW-1185">Reference proteome</keyword>
<evidence type="ECO:0000313" key="2">
    <source>
        <dbReference type="Proteomes" id="UP001239111"/>
    </source>
</evidence>
<dbReference type="Proteomes" id="UP001239111">
    <property type="component" value="Chromosome 3"/>
</dbReference>
<gene>
    <name evidence="1" type="ORF">QAD02_000442</name>
</gene>
<evidence type="ECO:0000313" key="1">
    <source>
        <dbReference type="EMBL" id="KAJ8669183.1"/>
    </source>
</evidence>
<reference evidence="1" key="1">
    <citation type="submission" date="2023-04" db="EMBL/GenBank/DDBJ databases">
        <title>A chromosome-level genome assembly of the parasitoid wasp Eretmocerus hayati.</title>
        <authorList>
            <person name="Zhong Y."/>
            <person name="Liu S."/>
            <person name="Liu Y."/>
        </authorList>
    </citation>
    <scope>NUCLEOTIDE SEQUENCE</scope>
    <source>
        <strain evidence="1">ZJU_SS_LIU_2023</strain>
    </source>
</reference>
<sequence length="176" mass="20213">MECARSQVIPRTPRRLNEVPERLENYEKMRGFYRGAVRLANGVCAIIFILTAMLPYLNEATVLEADGIFRCVSTIPVMKQLYTIHIRIFSKSIPGILMLTDCMEEIMYTEKLLSVVRIVPALRNNVMSIMLDFERAAMNAFTAVFPNIILSGCYFHYVRAVMQKFYKLKIWEAGAS</sequence>
<comment type="caution">
    <text evidence="1">The sequence shown here is derived from an EMBL/GenBank/DDBJ whole genome shotgun (WGS) entry which is preliminary data.</text>
</comment>
<accession>A0ACC2NEH7</accession>
<proteinExistence type="predicted"/>
<protein>
    <submittedName>
        <fullName evidence="1">Uncharacterized protein</fullName>
    </submittedName>
</protein>